<comment type="caution">
    <text evidence="3">The sequence shown here is derived from an EMBL/GenBank/DDBJ whole genome shotgun (WGS) entry which is preliminary data.</text>
</comment>
<reference evidence="3 4" key="1">
    <citation type="submission" date="2019-05" db="EMBL/GenBank/DDBJ databases">
        <title>The compact genome of Giardia muris reveals important steps in the evolution of intestinal protozoan parasites.</title>
        <authorList>
            <person name="Xu F."/>
            <person name="Jimenez-Gonzalez A."/>
            <person name="Einarsson E."/>
            <person name="Astvaldsson A."/>
            <person name="Peirasmaki D."/>
            <person name="Eckmann L."/>
            <person name="Andersson J.O."/>
            <person name="Svard S.G."/>
            <person name="Jerlstrom-Hultqvist J."/>
        </authorList>
    </citation>
    <scope>NUCLEOTIDE SEQUENCE [LARGE SCALE GENOMIC DNA]</scope>
    <source>
        <strain evidence="3 4">Roberts-Thomson</strain>
    </source>
</reference>
<organism evidence="3 4">
    <name type="scientific">Giardia muris</name>
    <dbReference type="NCBI Taxonomy" id="5742"/>
    <lineage>
        <taxon>Eukaryota</taxon>
        <taxon>Metamonada</taxon>
        <taxon>Diplomonadida</taxon>
        <taxon>Hexamitidae</taxon>
        <taxon>Giardiinae</taxon>
        <taxon>Giardia</taxon>
    </lineage>
</organism>
<dbReference type="Gene3D" id="1.25.40.20">
    <property type="entry name" value="Ankyrin repeat-containing domain"/>
    <property type="match status" value="1"/>
</dbReference>
<keyword evidence="1" id="KW-0175">Coiled coil</keyword>
<dbReference type="AlphaFoldDB" id="A0A4Z1T7Z1"/>
<keyword evidence="4" id="KW-1185">Reference proteome</keyword>
<name>A0A4Z1T7Z1_GIAMU</name>
<feature type="region of interest" description="Disordered" evidence="2">
    <location>
        <begin position="511"/>
        <end position="552"/>
    </location>
</feature>
<proteinExistence type="predicted"/>
<dbReference type="InterPro" id="IPR002110">
    <property type="entry name" value="Ankyrin_rpt"/>
</dbReference>
<feature type="coiled-coil region" evidence="1">
    <location>
        <begin position="316"/>
        <end position="350"/>
    </location>
</feature>
<dbReference type="Pfam" id="PF12796">
    <property type="entry name" value="Ank_2"/>
    <property type="match status" value="1"/>
</dbReference>
<feature type="compositionally biased region" description="Low complexity" evidence="2">
    <location>
        <begin position="428"/>
        <end position="440"/>
    </location>
</feature>
<feature type="compositionally biased region" description="Polar residues" evidence="2">
    <location>
        <begin position="253"/>
        <end position="264"/>
    </location>
</feature>
<evidence type="ECO:0000313" key="4">
    <source>
        <dbReference type="Proteomes" id="UP000315496"/>
    </source>
</evidence>
<evidence type="ECO:0000256" key="2">
    <source>
        <dbReference type="SAM" id="MobiDB-lite"/>
    </source>
</evidence>
<evidence type="ECO:0000256" key="1">
    <source>
        <dbReference type="SAM" id="Coils"/>
    </source>
</evidence>
<feature type="region of interest" description="Disordered" evidence="2">
    <location>
        <begin position="253"/>
        <end position="278"/>
    </location>
</feature>
<gene>
    <name evidence="3" type="ORF">GMRT_13225</name>
</gene>
<dbReference type="EMBL" id="VDLU01000002">
    <property type="protein sequence ID" value="TNJ28699.1"/>
    <property type="molecule type" value="Genomic_DNA"/>
</dbReference>
<sequence length="552" mass="60257">MGLAEWFAAVTNRRYDVIEAQIDTYQGQYSAFGETALMTAVRQGDLTAVNILAPHEAGMLSRPTNMTALMMACEAGNVGIVVSLAPFEHNVSTPNGLTALMIAARVGSAPCVQALVQYGTGQEDAAGLTALDYGVRSQQKAVIVALAFSGLFKPDQIRAAIRTAGEVKNAAAPPLLRLAIQDLTNQHDDVPDRTFEVEDLTREIGLLRSCLYGAMGENPDLQHVYTYNGQAEPTQLLISRFVSFMRDRQHELVQSQDLTASQRSPSRRGTGTRTRGAESAEEIAQLRAQARTLEYILRSAVFRSNMGFNMTSEDVCDRVNAEMLQKVTRIEELKRQIQVMKEEQSRKAREISSVVGIHKEYEGALTKLRSTKDLLDLRTDQLRTYRTYMGDPPNATISRTNTALQESQQNPFHQTRDGATESSLLYTRTKSGGTRGGSNTIPHDTRPRPHLRPAANSVDQSYNSLLSGAGVDTYQDSIASMYDGTMGAGRSMSGGYGTMGMATGMGTGMNMGTGGGLTQRSHTYRSPLDRSQDGARMSMSRHPRTPLADAGY</sequence>
<dbReference type="PANTHER" id="PTHR24184:SF11">
    <property type="entry name" value="ANKYRIN REPEAT AND SOCS BOX CONTAINING 3"/>
    <property type="match status" value="1"/>
</dbReference>
<dbReference type="InterPro" id="IPR036770">
    <property type="entry name" value="Ankyrin_rpt-contain_sf"/>
</dbReference>
<dbReference type="PANTHER" id="PTHR24184">
    <property type="entry name" value="SI:CH211-189E2.2"/>
    <property type="match status" value="1"/>
</dbReference>
<dbReference type="VEuPathDB" id="GiardiaDB:GMRT_13225"/>
<dbReference type="Pfam" id="PF00023">
    <property type="entry name" value="Ank"/>
    <property type="match status" value="1"/>
</dbReference>
<feature type="region of interest" description="Disordered" evidence="2">
    <location>
        <begin position="428"/>
        <end position="450"/>
    </location>
</feature>
<dbReference type="OrthoDB" id="539213at2759"/>
<evidence type="ECO:0000313" key="3">
    <source>
        <dbReference type="EMBL" id="TNJ28699.1"/>
    </source>
</evidence>
<dbReference type="SMART" id="SM00248">
    <property type="entry name" value="ANK"/>
    <property type="match status" value="4"/>
</dbReference>
<protein>
    <submittedName>
        <fullName evidence="3">Ankyrin repeat protein 1</fullName>
    </submittedName>
</protein>
<accession>A0A4Z1T7Z1</accession>
<dbReference type="SUPFAM" id="SSF48403">
    <property type="entry name" value="Ankyrin repeat"/>
    <property type="match status" value="1"/>
</dbReference>
<dbReference type="Proteomes" id="UP000315496">
    <property type="component" value="Chromosome 2"/>
</dbReference>